<sequence>MSCLTTLTTAFLFGDSGGSGGCCGSSSAYGYSAGSDTGYGANYGGSNYGGSYGGEYGNSVSYGQPSTATVVQQQQPVYLRFVIRTKYYRPIIERSTIERVETLPMPNQHASYSASQPQNYMSAPVQSYQAPSYAQASVAASPAYSTSG</sequence>
<organism evidence="2 3">
    <name type="scientific">Ditylenchus dipsaci</name>
    <dbReference type="NCBI Taxonomy" id="166011"/>
    <lineage>
        <taxon>Eukaryota</taxon>
        <taxon>Metazoa</taxon>
        <taxon>Ecdysozoa</taxon>
        <taxon>Nematoda</taxon>
        <taxon>Chromadorea</taxon>
        <taxon>Rhabditida</taxon>
        <taxon>Tylenchina</taxon>
        <taxon>Tylenchomorpha</taxon>
        <taxon>Sphaerularioidea</taxon>
        <taxon>Anguinidae</taxon>
        <taxon>Anguininae</taxon>
        <taxon>Ditylenchus</taxon>
    </lineage>
</organism>
<dbReference type="WBParaSite" id="jg16457">
    <property type="protein sequence ID" value="jg16457"/>
    <property type="gene ID" value="jg16457"/>
</dbReference>
<evidence type="ECO:0000256" key="1">
    <source>
        <dbReference type="SAM" id="SignalP"/>
    </source>
</evidence>
<evidence type="ECO:0000313" key="2">
    <source>
        <dbReference type="Proteomes" id="UP000887574"/>
    </source>
</evidence>
<dbReference type="AlphaFoldDB" id="A0A915D6B7"/>
<protein>
    <submittedName>
        <fullName evidence="3">Uncharacterized protein</fullName>
    </submittedName>
</protein>
<dbReference type="Proteomes" id="UP000887574">
    <property type="component" value="Unplaced"/>
</dbReference>
<proteinExistence type="predicted"/>
<keyword evidence="1" id="KW-0732">Signal</keyword>
<feature type="signal peptide" evidence="1">
    <location>
        <begin position="1"/>
        <end position="18"/>
    </location>
</feature>
<reference evidence="3" key="1">
    <citation type="submission" date="2022-11" db="UniProtKB">
        <authorList>
            <consortium name="WormBaseParasite"/>
        </authorList>
    </citation>
    <scope>IDENTIFICATION</scope>
</reference>
<keyword evidence="2" id="KW-1185">Reference proteome</keyword>
<evidence type="ECO:0000313" key="3">
    <source>
        <dbReference type="WBParaSite" id="jg16457"/>
    </source>
</evidence>
<accession>A0A915D6B7</accession>
<name>A0A915D6B7_9BILA</name>
<feature type="chain" id="PRO_5037701323" evidence="1">
    <location>
        <begin position="19"/>
        <end position="148"/>
    </location>
</feature>